<dbReference type="EMBL" id="JAANYQ010000009">
    <property type="protein sequence ID" value="KAF4122304.1"/>
    <property type="molecule type" value="Genomic_DNA"/>
</dbReference>
<name>A0A9P4YV12_9HYPO</name>
<comment type="caution">
    <text evidence="3">The sequence shown here is derived from an EMBL/GenBank/DDBJ whole genome shotgun (WGS) entry which is preliminary data.</text>
</comment>
<keyword evidence="2" id="KW-0472">Membrane</keyword>
<protein>
    <submittedName>
        <fullName evidence="3">Uncharacterized protein</fullName>
    </submittedName>
</protein>
<keyword evidence="4" id="KW-1185">Reference proteome</keyword>
<feature type="region of interest" description="Disordered" evidence="1">
    <location>
        <begin position="265"/>
        <end position="304"/>
    </location>
</feature>
<proteinExistence type="predicted"/>
<evidence type="ECO:0000313" key="3">
    <source>
        <dbReference type="EMBL" id="KAF4122304.1"/>
    </source>
</evidence>
<accession>A0A9P4YV12</accession>
<dbReference type="Proteomes" id="UP000749293">
    <property type="component" value="Unassembled WGS sequence"/>
</dbReference>
<dbReference type="OrthoDB" id="3630276at2759"/>
<evidence type="ECO:0000256" key="1">
    <source>
        <dbReference type="SAM" id="MobiDB-lite"/>
    </source>
</evidence>
<sequence length="304" mass="32003">MHVVPYLSLAAGAMAVAVGRSTEYDCVLANRREMVSDAGCGDHSALMACFSSLTTSEASTLMGCYVSAGCTEDEARSRASGAQDRCTDLFPDDRELRMRRGRRGYADAALSAIPTQTVGSSPNPAVGAINTADLVFSDHNKRHNLIFVRSATSGDACLTTSSTSTKICDVTTSTDGNIATGTCSSTLVPVSKCAEGMTCSFDNSGNNICMELQNSLDLAGIIISVAFGIGIALAVATLTYLCCQDRKEQKRLAAKAEATALARAATKKKKAARAQEQRAPLISDRRSPSPGVGPNDPFHDNNRQ</sequence>
<evidence type="ECO:0000256" key="2">
    <source>
        <dbReference type="SAM" id="Phobius"/>
    </source>
</evidence>
<dbReference type="AlphaFoldDB" id="A0A9P4YV12"/>
<keyword evidence="2" id="KW-0812">Transmembrane</keyword>
<organism evidence="3 4">
    <name type="scientific">Geosmithia morbida</name>
    <dbReference type="NCBI Taxonomy" id="1094350"/>
    <lineage>
        <taxon>Eukaryota</taxon>
        <taxon>Fungi</taxon>
        <taxon>Dikarya</taxon>
        <taxon>Ascomycota</taxon>
        <taxon>Pezizomycotina</taxon>
        <taxon>Sordariomycetes</taxon>
        <taxon>Hypocreomycetidae</taxon>
        <taxon>Hypocreales</taxon>
        <taxon>Bionectriaceae</taxon>
        <taxon>Geosmithia</taxon>
    </lineage>
</organism>
<keyword evidence="2" id="KW-1133">Transmembrane helix</keyword>
<gene>
    <name evidence="3" type="ORF">GMORB2_7296</name>
</gene>
<feature type="transmembrane region" description="Helical" evidence="2">
    <location>
        <begin position="218"/>
        <end position="241"/>
    </location>
</feature>
<dbReference type="RefSeq" id="XP_035320956.1">
    <property type="nucleotide sequence ID" value="XM_035469261.1"/>
</dbReference>
<dbReference type="GeneID" id="55973519"/>
<reference evidence="3" key="1">
    <citation type="submission" date="2020-03" db="EMBL/GenBank/DDBJ databases">
        <title>Site-based positive gene gene selection in Geosmithia morbida across the United States reveals a broad range of putative effectors and factors for local host and environmental adapation.</title>
        <authorList>
            <person name="Onufrak A."/>
            <person name="Murdoch R.W."/>
            <person name="Gazis R."/>
            <person name="Huff M."/>
            <person name="Staton M."/>
            <person name="Klingeman W."/>
            <person name="Hadziabdic D."/>
        </authorList>
    </citation>
    <scope>NUCLEOTIDE SEQUENCE</scope>
    <source>
        <strain evidence="3">1262</strain>
    </source>
</reference>
<evidence type="ECO:0000313" key="4">
    <source>
        <dbReference type="Proteomes" id="UP000749293"/>
    </source>
</evidence>